<reference evidence="2" key="1">
    <citation type="submission" date="2023-06" db="EMBL/GenBank/DDBJ databases">
        <title>Survivors Of The Sea: Transcriptome response of Skeletonema marinoi to long-term dormancy.</title>
        <authorList>
            <person name="Pinder M.I.M."/>
            <person name="Kourtchenko O."/>
            <person name="Robertson E.K."/>
            <person name="Larsson T."/>
            <person name="Maumus F."/>
            <person name="Osuna-Cruz C.M."/>
            <person name="Vancaester E."/>
            <person name="Stenow R."/>
            <person name="Vandepoele K."/>
            <person name="Ploug H."/>
            <person name="Bruchert V."/>
            <person name="Godhe A."/>
            <person name="Topel M."/>
        </authorList>
    </citation>
    <scope>NUCLEOTIDE SEQUENCE</scope>
    <source>
        <strain evidence="2">R05AC</strain>
    </source>
</reference>
<gene>
    <name evidence="2" type="ORF">QTG54_011229</name>
</gene>
<evidence type="ECO:0000313" key="2">
    <source>
        <dbReference type="EMBL" id="KAK1737935.1"/>
    </source>
</evidence>
<accession>A0AAD8Y2Q9</accession>
<protein>
    <submittedName>
        <fullName evidence="2">Uncharacterized protein</fullName>
    </submittedName>
</protein>
<feature type="transmembrane region" description="Helical" evidence="1">
    <location>
        <begin position="64"/>
        <end position="84"/>
    </location>
</feature>
<proteinExistence type="predicted"/>
<dbReference type="EMBL" id="JATAAI010000022">
    <property type="protein sequence ID" value="KAK1737935.1"/>
    <property type="molecule type" value="Genomic_DNA"/>
</dbReference>
<organism evidence="2 3">
    <name type="scientific">Skeletonema marinoi</name>
    <dbReference type="NCBI Taxonomy" id="267567"/>
    <lineage>
        <taxon>Eukaryota</taxon>
        <taxon>Sar</taxon>
        <taxon>Stramenopiles</taxon>
        <taxon>Ochrophyta</taxon>
        <taxon>Bacillariophyta</taxon>
        <taxon>Coscinodiscophyceae</taxon>
        <taxon>Thalassiosirophycidae</taxon>
        <taxon>Thalassiosirales</taxon>
        <taxon>Skeletonemataceae</taxon>
        <taxon>Skeletonema</taxon>
        <taxon>Skeletonema marinoi-dohrnii complex</taxon>
    </lineage>
</organism>
<keyword evidence="1" id="KW-0472">Membrane</keyword>
<evidence type="ECO:0000256" key="1">
    <source>
        <dbReference type="SAM" id="Phobius"/>
    </source>
</evidence>
<feature type="transmembrane region" description="Helical" evidence="1">
    <location>
        <begin position="37"/>
        <end position="58"/>
    </location>
</feature>
<dbReference type="Proteomes" id="UP001224775">
    <property type="component" value="Unassembled WGS sequence"/>
</dbReference>
<name>A0AAD8Y2Q9_9STRA</name>
<keyword evidence="3" id="KW-1185">Reference proteome</keyword>
<keyword evidence="1" id="KW-1133">Transmembrane helix</keyword>
<evidence type="ECO:0000313" key="3">
    <source>
        <dbReference type="Proteomes" id="UP001224775"/>
    </source>
</evidence>
<comment type="caution">
    <text evidence="2">The sequence shown here is derived from an EMBL/GenBank/DDBJ whole genome shotgun (WGS) entry which is preliminary data.</text>
</comment>
<dbReference type="AlphaFoldDB" id="A0AAD8Y2Q9"/>
<keyword evidence="1" id="KW-0812">Transmembrane</keyword>
<sequence>MFKACTDCHQRQYDKLKAKCTAMSHEERLALAKRTNAAAMGMIVAGFGCFGGLVGGLWHQMGAGALGAGFGGACGLWFGSCGVFEEAKLILQFDKELTATAAEENEEAV</sequence>